<proteinExistence type="predicted"/>
<feature type="compositionally biased region" description="Low complexity" evidence="1">
    <location>
        <begin position="144"/>
        <end position="155"/>
    </location>
</feature>
<feature type="signal peptide" evidence="2">
    <location>
        <begin position="1"/>
        <end position="19"/>
    </location>
</feature>
<feature type="compositionally biased region" description="Polar residues" evidence="1">
    <location>
        <begin position="133"/>
        <end position="143"/>
    </location>
</feature>
<dbReference type="GeneID" id="89950738"/>
<dbReference type="AlphaFoldDB" id="A0AAN7HQ98"/>
<dbReference type="EMBL" id="JASEJX010000038">
    <property type="protein sequence ID" value="KAK4509750.1"/>
    <property type="molecule type" value="Genomic_DNA"/>
</dbReference>
<feature type="chain" id="PRO_5042984401" evidence="2">
    <location>
        <begin position="20"/>
        <end position="224"/>
    </location>
</feature>
<dbReference type="RefSeq" id="XP_064676416.1">
    <property type="nucleotide sequence ID" value="XM_064826318.1"/>
</dbReference>
<organism evidence="3 4">
    <name type="scientific">Mucor velutinosus</name>
    <dbReference type="NCBI Taxonomy" id="708070"/>
    <lineage>
        <taxon>Eukaryota</taxon>
        <taxon>Fungi</taxon>
        <taxon>Fungi incertae sedis</taxon>
        <taxon>Mucoromycota</taxon>
        <taxon>Mucoromycotina</taxon>
        <taxon>Mucoromycetes</taxon>
        <taxon>Mucorales</taxon>
        <taxon>Mucorineae</taxon>
        <taxon>Mucoraceae</taxon>
        <taxon>Mucor</taxon>
    </lineage>
</organism>
<feature type="compositionally biased region" description="Acidic residues" evidence="1">
    <location>
        <begin position="194"/>
        <end position="224"/>
    </location>
</feature>
<keyword evidence="4" id="KW-1185">Reference proteome</keyword>
<dbReference type="Proteomes" id="UP001304243">
    <property type="component" value="Unassembled WGS sequence"/>
</dbReference>
<name>A0AAN7HQ98_9FUNG</name>
<keyword evidence="2" id="KW-0732">Signal</keyword>
<protein>
    <submittedName>
        <fullName evidence="3">Uncharacterized protein</fullName>
    </submittedName>
</protein>
<evidence type="ECO:0000313" key="4">
    <source>
        <dbReference type="Proteomes" id="UP001304243"/>
    </source>
</evidence>
<evidence type="ECO:0000256" key="2">
    <source>
        <dbReference type="SAM" id="SignalP"/>
    </source>
</evidence>
<evidence type="ECO:0000256" key="1">
    <source>
        <dbReference type="SAM" id="MobiDB-lite"/>
    </source>
</evidence>
<sequence length="224" mass="23952">MRSTIISLAILMTIASSYSVEASLGDAAHHTGGSVSGAVSRFGGRDNAAPAVASKLERRSFTSRSRAITRAKLQRRNSSLLPDIVLPSITSAQPSSPAVARPIPQAVSYPAAAAAAPVSQSYYIPQPEAQGYTTPQQAAASPNYTPQKQQQAAPALAPPPYYYTPQVQQPAATVPATPKLTLPTLIQPAKEKENDNDDSDDEEEEDEDEEDEEDYDADDLVTRR</sequence>
<evidence type="ECO:0000313" key="3">
    <source>
        <dbReference type="EMBL" id="KAK4509750.1"/>
    </source>
</evidence>
<gene>
    <name evidence="3" type="ORF">ATC70_007052</name>
</gene>
<comment type="caution">
    <text evidence="3">The sequence shown here is derived from an EMBL/GenBank/DDBJ whole genome shotgun (WGS) entry which is preliminary data.</text>
</comment>
<accession>A0AAN7HQ98</accession>
<feature type="region of interest" description="Disordered" evidence="1">
    <location>
        <begin position="133"/>
        <end position="224"/>
    </location>
</feature>
<reference evidence="3 4" key="1">
    <citation type="submission" date="2022-11" db="EMBL/GenBank/DDBJ databases">
        <title>Mucor velutinosus strain NIH1002 WGS.</title>
        <authorList>
            <person name="Subramanian P."/>
            <person name="Mullikin J.C."/>
            <person name="Segre J.A."/>
            <person name="Zelazny A.M."/>
        </authorList>
    </citation>
    <scope>NUCLEOTIDE SEQUENCE [LARGE SCALE GENOMIC DNA]</scope>
    <source>
        <strain evidence="3 4">NIH1002</strain>
    </source>
</reference>
<feature type="compositionally biased region" description="Low complexity" evidence="1">
    <location>
        <begin position="163"/>
        <end position="172"/>
    </location>
</feature>